<reference evidence="1" key="1">
    <citation type="submission" date="2021-06" db="EMBL/GenBank/DDBJ databases">
        <authorList>
            <person name="Kallberg Y."/>
            <person name="Tangrot J."/>
            <person name="Rosling A."/>
        </authorList>
    </citation>
    <scope>NUCLEOTIDE SEQUENCE</scope>
    <source>
        <strain evidence="1">AU212A</strain>
    </source>
</reference>
<comment type="caution">
    <text evidence="1">The sequence shown here is derived from an EMBL/GenBank/DDBJ whole genome shotgun (WGS) entry which is preliminary data.</text>
</comment>
<keyword evidence="2" id="KW-1185">Reference proteome</keyword>
<evidence type="ECO:0000313" key="1">
    <source>
        <dbReference type="EMBL" id="CAG8466696.1"/>
    </source>
</evidence>
<organism evidence="1 2">
    <name type="scientific">Scutellospora calospora</name>
    <dbReference type="NCBI Taxonomy" id="85575"/>
    <lineage>
        <taxon>Eukaryota</taxon>
        <taxon>Fungi</taxon>
        <taxon>Fungi incertae sedis</taxon>
        <taxon>Mucoromycota</taxon>
        <taxon>Glomeromycotina</taxon>
        <taxon>Glomeromycetes</taxon>
        <taxon>Diversisporales</taxon>
        <taxon>Gigasporaceae</taxon>
        <taxon>Scutellospora</taxon>
    </lineage>
</organism>
<name>A0ACA9KD18_9GLOM</name>
<dbReference type="Proteomes" id="UP000789860">
    <property type="component" value="Unassembled WGS sequence"/>
</dbReference>
<dbReference type="EMBL" id="CAJVPM010001422">
    <property type="protein sequence ID" value="CAG8466696.1"/>
    <property type="molecule type" value="Genomic_DNA"/>
</dbReference>
<protein>
    <submittedName>
        <fullName evidence="1">6511_t:CDS:1</fullName>
    </submittedName>
</protein>
<accession>A0ACA9KD18</accession>
<sequence>MDLDYKSGYREYTYYKYLLSSNNKNDTTLLELNILPKFIKYLISMNSEKIFRKDLISKILIAYIDALSLIPECMPFLQSFVLASSSNANKCSWHIVYSHTQFIDYRELKGFTKKVIELVEELYSKFIDVGLLKSHFNLRLLGSAKENRVKRLAILSKPVEEKFKHIDDNDALVKGANLNTLYMTLNMKKTNSTDLFEKIGILYLSIITKNNTSQITKALALIRKSINVKEIEDALDAFPDFLNEEPSTTLIYSTVDTGKTKTLRKICNESEAKFKELEKFNFKAEQYQNIVADLKTYDGVHARESFNAMHDLLNVATHIKQCQDNFANIDTTWSALDCIIYTSTVEAGISFEISGYFDAVIGITNIATSVHIETFAQMLFRICDYLLCIVLLHHSKKFDIFKELCQELIQAELLALSLIASTEVTLELILVEDTEKVNRKETSHTIKNIEEKIKGADAESIANASNITFDEAEILKQNPICSFTNNIALQLGFSSINDTKILSEDALLLFGFKSQAKETPDLKATESTYWIYHVSDNRARLITQEELIDIKSNTPNYHLITPILLLYKLESINKTQKLFDSIPITTNIAISKSSNEVCKESSCNNIVEKSVTNLL</sequence>
<gene>
    <name evidence="1" type="ORF">SCALOS_LOCUS1852</name>
</gene>
<proteinExistence type="predicted"/>
<evidence type="ECO:0000313" key="2">
    <source>
        <dbReference type="Proteomes" id="UP000789860"/>
    </source>
</evidence>